<keyword evidence="1" id="KW-0812">Transmembrane</keyword>
<keyword evidence="1" id="KW-0472">Membrane</keyword>
<dbReference type="AlphaFoldDB" id="A0A939JUW3"/>
<keyword evidence="1" id="KW-1133">Transmembrane helix</keyword>
<reference evidence="2" key="1">
    <citation type="submission" date="2021-03" db="EMBL/GenBank/DDBJ databases">
        <title>Streptomyces strains.</title>
        <authorList>
            <person name="Lund M.B."/>
            <person name="Toerring T."/>
        </authorList>
    </citation>
    <scope>NUCLEOTIDE SEQUENCE</scope>
    <source>
        <strain evidence="2">JCM 4242</strain>
    </source>
</reference>
<gene>
    <name evidence="2" type="ORF">J1792_32110</name>
</gene>
<proteinExistence type="predicted"/>
<dbReference type="RefSeq" id="WP_207248783.1">
    <property type="nucleotide sequence ID" value="NZ_JAFMOF010000007.1"/>
</dbReference>
<name>A0A939JUW3_9ACTN</name>
<keyword evidence="3" id="KW-1185">Reference proteome</keyword>
<organism evidence="2 3">
    <name type="scientific">Streptomyces triculaminicus</name>
    <dbReference type="NCBI Taxonomy" id="2816232"/>
    <lineage>
        <taxon>Bacteria</taxon>
        <taxon>Bacillati</taxon>
        <taxon>Actinomycetota</taxon>
        <taxon>Actinomycetes</taxon>
        <taxon>Kitasatosporales</taxon>
        <taxon>Streptomycetaceae</taxon>
        <taxon>Streptomyces</taxon>
    </lineage>
</organism>
<evidence type="ECO:0000313" key="2">
    <source>
        <dbReference type="EMBL" id="MBO0657194.1"/>
    </source>
</evidence>
<sequence>MMAKIIATLVWAAVLVAANKLLSGTDWAQYAVTFILGGVYVLLINKMRSPSARDRH</sequence>
<comment type="caution">
    <text evidence="2">The sequence shown here is derived from an EMBL/GenBank/DDBJ whole genome shotgun (WGS) entry which is preliminary data.</text>
</comment>
<evidence type="ECO:0000313" key="3">
    <source>
        <dbReference type="Proteomes" id="UP000664781"/>
    </source>
</evidence>
<accession>A0A939JUW3</accession>
<dbReference type="Proteomes" id="UP000664781">
    <property type="component" value="Unassembled WGS sequence"/>
</dbReference>
<evidence type="ECO:0000256" key="1">
    <source>
        <dbReference type="SAM" id="Phobius"/>
    </source>
</evidence>
<feature type="transmembrane region" description="Helical" evidence="1">
    <location>
        <begin position="27"/>
        <end position="45"/>
    </location>
</feature>
<dbReference type="EMBL" id="JAFMOF010000007">
    <property type="protein sequence ID" value="MBO0657194.1"/>
    <property type="molecule type" value="Genomic_DNA"/>
</dbReference>
<protein>
    <submittedName>
        <fullName evidence="2">Uncharacterized protein</fullName>
    </submittedName>
</protein>